<dbReference type="GO" id="GO:0005975">
    <property type="term" value="P:carbohydrate metabolic process"/>
    <property type="evidence" value="ECO:0007669"/>
    <property type="project" value="InterPro"/>
</dbReference>
<dbReference type="SUPFAM" id="SSF74650">
    <property type="entry name" value="Galactose mutarotase-like"/>
    <property type="match status" value="1"/>
</dbReference>
<dbReference type="Gene3D" id="2.70.98.10">
    <property type="match status" value="1"/>
</dbReference>
<reference evidence="1" key="1">
    <citation type="submission" date="2020-05" db="EMBL/GenBank/DDBJ databases">
        <authorList>
            <person name="Chiriac C."/>
            <person name="Salcher M."/>
            <person name="Ghai R."/>
            <person name="Kavagutti S V."/>
        </authorList>
    </citation>
    <scope>NUCLEOTIDE SEQUENCE</scope>
</reference>
<dbReference type="EMBL" id="CAEZUP010000024">
    <property type="protein sequence ID" value="CAB4605784.1"/>
    <property type="molecule type" value="Genomic_DNA"/>
</dbReference>
<dbReference type="InterPro" id="IPR014718">
    <property type="entry name" value="GH-type_carb-bd"/>
</dbReference>
<dbReference type="GO" id="GO:0016853">
    <property type="term" value="F:isomerase activity"/>
    <property type="evidence" value="ECO:0007669"/>
    <property type="project" value="InterPro"/>
</dbReference>
<protein>
    <submittedName>
        <fullName evidence="1">Unannotated protein</fullName>
    </submittedName>
</protein>
<dbReference type="AlphaFoldDB" id="A0A6J6H3A8"/>
<dbReference type="Pfam" id="PF01263">
    <property type="entry name" value="Aldose_epim"/>
    <property type="match status" value="1"/>
</dbReference>
<sequence length="315" mass="34062">MAAVDGQTDGTAAIAIVDGEAALTLRAGPTEFTVFPELGLLGASLRHKERDYLDFHGGPDAARAGHTTGLPLLSPWANRLGSDSFRVAGKKVDLGDSPTVHRDANGLPIHGLMVGRGAWEFLSLRGQAGSASAVARFDAADDQRIMEVFPFKHTMTVAFTVSPGRLTVATTLTATGKRAVPVSFGWHPYFRLPETDRDKIRIGIPARRRLVLDERNLPTGEEVAEPAEILKLAGRTYDDGYRLGRDRQLLLFGGRRRLTIVLDRGYPFAQVYAPEGEQYVALEPMTASTNALVSGGTDMVEPGKSYTARFAISLT</sequence>
<dbReference type="InterPro" id="IPR011013">
    <property type="entry name" value="Gal_mutarotase_sf_dom"/>
</dbReference>
<evidence type="ECO:0000313" key="1">
    <source>
        <dbReference type="EMBL" id="CAB4605784.1"/>
    </source>
</evidence>
<name>A0A6J6H3A8_9ZZZZ</name>
<dbReference type="CDD" id="cd01081">
    <property type="entry name" value="Aldose_epim"/>
    <property type="match status" value="1"/>
</dbReference>
<dbReference type="GO" id="GO:0030246">
    <property type="term" value="F:carbohydrate binding"/>
    <property type="evidence" value="ECO:0007669"/>
    <property type="project" value="InterPro"/>
</dbReference>
<organism evidence="1">
    <name type="scientific">freshwater metagenome</name>
    <dbReference type="NCBI Taxonomy" id="449393"/>
    <lineage>
        <taxon>unclassified sequences</taxon>
        <taxon>metagenomes</taxon>
        <taxon>ecological metagenomes</taxon>
    </lineage>
</organism>
<dbReference type="InterPro" id="IPR008183">
    <property type="entry name" value="Aldose_1/G6P_1-epimerase"/>
</dbReference>
<gene>
    <name evidence="1" type="ORF">UFOPK1835_00753</name>
</gene>
<accession>A0A6J6H3A8</accession>
<proteinExistence type="predicted"/>